<reference evidence="2 3" key="1">
    <citation type="journal article" date="2017" name="Curr. Biol.">
        <title>Genome architecture and evolution of a unichromosomal asexual nematode.</title>
        <authorList>
            <person name="Fradin H."/>
            <person name="Zegar C."/>
            <person name="Gutwein M."/>
            <person name="Lucas J."/>
            <person name="Kovtun M."/>
            <person name="Corcoran D."/>
            <person name="Baugh L.R."/>
            <person name="Kiontke K."/>
            <person name="Gunsalus K."/>
            <person name="Fitch D.H."/>
            <person name="Piano F."/>
        </authorList>
    </citation>
    <scope>NUCLEOTIDE SEQUENCE [LARGE SCALE GENOMIC DNA]</scope>
    <source>
        <strain evidence="2">PF1309</strain>
    </source>
</reference>
<gene>
    <name evidence="2" type="ORF">WR25_06915</name>
</gene>
<comment type="caution">
    <text evidence="2">The sequence shown here is derived from an EMBL/GenBank/DDBJ whole genome shotgun (WGS) entry which is preliminary data.</text>
</comment>
<dbReference type="PANTHER" id="PTHR15576">
    <property type="entry name" value="RIBITOL-5-PHOSPHATE XYLOSYLTRANSFERASE 1"/>
    <property type="match status" value="1"/>
</dbReference>
<evidence type="ECO:0000259" key="1">
    <source>
        <dbReference type="Pfam" id="PF24785"/>
    </source>
</evidence>
<dbReference type="EMBL" id="LIAE01007451">
    <property type="protein sequence ID" value="PAV79206.1"/>
    <property type="molecule type" value="Genomic_DNA"/>
</dbReference>
<proteinExistence type="predicted"/>
<organism evidence="2 3">
    <name type="scientific">Diploscapter pachys</name>
    <dbReference type="NCBI Taxonomy" id="2018661"/>
    <lineage>
        <taxon>Eukaryota</taxon>
        <taxon>Metazoa</taxon>
        <taxon>Ecdysozoa</taxon>
        <taxon>Nematoda</taxon>
        <taxon>Chromadorea</taxon>
        <taxon>Rhabditida</taxon>
        <taxon>Rhabditina</taxon>
        <taxon>Rhabditomorpha</taxon>
        <taxon>Rhabditoidea</taxon>
        <taxon>Rhabditidae</taxon>
        <taxon>Diploscapter</taxon>
    </lineage>
</organism>
<dbReference type="OrthoDB" id="5815225at2759"/>
<dbReference type="PANTHER" id="PTHR15576:SF1">
    <property type="entry name" value="RIBITOL-5-PHOSPHATE XYLOSYLTRANSFERASE 1"/>
    <property type="match status" value="1"/>
</dbReference>
<accession>A0A2A2KYW8</accession>
<dbReference type="InterPro" id="IPR055286">
    <property type="entry name" value="RXYLT1-like"/>
</dbReference>
<name>A0A2A2KYW8_9BILA</name>
<keyword evidence="3" id="KW-1185">Reference proteome</keyword>
<dbReference type="InterPro" id="IPR057538">
    <property type="entry name" value="RXYLT1_C"/>
</dbReference>
<dbReference type="Pfam" id="PF24785">
    <property type="entry name" value="RXYLT1_C"/>
    <property type="match status" value="1"/>
</dbReference>
<protein>
    <recommendedName>
        <fullName evidence="1">RXYLT1 C-terminal domain-containing protein</fullName>
    </recommendedName>
</protein>
<dbReference type="Proteomes" id="UP000218231">
    <property type="component" value="Unassembled WGS sequence"/>
</dbReference>
<dbReference type="AlphaFoldDB" id="A0A2A2KYW8"/>
<dbReference type="GO" id="GO:0120053">
    <property type="term" value="F:ribitol beta-1,4-xylosyltransferase activity"/>
    <property type="evidence" value="ECO:0007669"/>
    <property type="project" value="InterPro"/>
</dbReference>
<dbReference type="GO" id="GO:0005794">
    <property type="term" value="C:Golgi apparatus"/>
    <property type="evidence" value="ECO:0007669"/>
    <property type="project" value="TreeGrafter"/>
</dbReference>
<feature type="domain" description="RXYLT1 C-terminal" evidence="1">
    <location>
        <begin position="91"/>
        <end position="132"/>
    </location>
</feature>
<evidence type="ECO:0000313" key="3">
    <source>
        <dbReference type="Proteomes" id="UP000218231"/>
    </source>
</evidence>
<evidence type="ECO:0000313" key="2">
    <source>
        <dbReference type="EMBL" id="PAV79206.1"/>
    </source>
</evidence>
<dbReference type="GO" id="GO:0035269">
    <property type="term" value="P:protein O-linked glycosylation via mannose"/>
    <property type="evidence" value="ECO:0007669"/>
    <property type="project" value="InterPro"/>
</dbReference>
<sequence length="320" mass="37414">MYILITHESDDSVPIGLCGSESVKILGDPYLINWYATNADYSHSKLTNIPIGMALDYLPYGNVTTMRRAVENYNDPDHLTPTWFVSGDLYEAFLREMGNSRFVLSPRGRGIDCYRTWEAIIMGSIPIVPDTVIRDVYKDERVLIMDDLTNNFTPRRYLTLEANGGRLGNQLFRVLSGFGIAKTLNRINNFWVPSNYIPHVEPLRQQLEQIFPLLNSSYIISDIDDNGYPDFIKYGYYKGDWTCCIYESPEKLEQYSSERNLKLGHRFAQSPYFWRKYEDEVRKLITFGDPIQKEGDQIINKWEMYDFFRKYLLSMNDHLE</sequence>